<sequence>MLPIERLEIIKQIALSEKKLYVSKLSEKFDVTEETIRRDLEKLEQQGLVTRSYGGAILNAQITNEDIPFYKRSKTEMEEKIYIASKAVEFIKEDSTIMADCSSTVLEVLKLIRDRSDVTVITNSVEVLSELNQSELNIISTGGGVKQRSLSLQGPITHCTIRKYSVDLAFVSCKGMDIKKGILDSNEEEAEIKNTMIKQASKVILLIDHSKYDKTSFVKLFDYENIDYIITDKAPREEWLKLLHSNNIEIIY</sequence>
<dbReference type="InterPro" id="IPR011991">
    <property type="entry name" value="ArsR-like_HTH"/>
</dbReference>
<dbReference type="InterPro" id="IPR050313">
    <property type="entry name" value="Carb_Metab_HTH_regulators"/>
</dbReference>
<dbReference type="PROSITE" id="PS51000">
    <property type="entry name" value="HTH_DEOR_2"/>
    <property type="match status" value="1"/>
</dbReference>
<evidence type="ECO:0000313" key="5">
    <source>
        <dbReference type="EMBL" id="APC39437.1"/>
    </source>
</evidence>
<proteinExistence type="predicted"/>
<evidence type="ECO:0000313" key="6">
    <source>
        <dbReference type="Proteomes" id="UP000182569"/>
    </source>
</evidence>
<dbReference type="Gene3D" id="1.10.10.10">
    <property type="entry name" value="Winged helix-like DNA-binding domain superfamily/Winged helix DNA-binding domain"/>
    <property type="match status" value="1"/>
</dbReference>
<evidence type="ECO:0000256" key="1">
    <source>
        <dbReference type="ARBA" id="ARBA00023015"/>
    </source>
</evidence>
<dbReference type="PANTHER" id="PTHR30363">
    <property type="entry name" value="HTH-TYPE TRANSCRIPTIONAL REGULATOR SRLR-RELATED"/>
    <property type="match status" value="1"/>
</dbReference>
<feature type="domain" description="HTH arsR-type" evidence="3">
    <location>
        <begin position="1"/>
        <end position="82"/>
    </location>
</feature>
<dbReference type="PANTHER" id="PTHR30363:SF44">
    <property type="entry name" value="AGA OPERON TRANSCRIPTIONAL REPRESSOR-RELATED"/>
    <property type="match status" value="1"/>
</dbReference>
<dbReference type="RefSeq" id="WP_071611730.1">
    <property type="nucleotide sequence ID" value="NZ_CP015756.1"/>
</dbReference>
<dbReference type="GO" id="GO:0003700">
    <property type="term" value="F:DNA-binding transcription factor activity"/>
    <property type="evidence" value="ECO:0007669"/>
    <property type="project" value="InterPro"/>
</dbReference>
<dbReference type="PROSITE" id="PS50987">
    <property type="entry name" value="HTH_ARSR_2"/>
    <property type="match status" value="1"/>
</dbReference>
<dbReference type="STRING" id="1552.A7L45_04850"/>
<dbReference type="SUPFAM" id="SSF46785">
    <property type="entry name" value="Winged helix' DNA-binding domain"/>
    <property type="match status" value="1"/>
</dbReference>
<dbReference type="InterPro" id="IPR001034">
    <property type="entry name" value="DeoR_HTH"/>
</dbReference>
<dbReference type="EMBL" id="CP015756">
    <property type="protein sequence ID" value="APC39437.1"/>
    <property type="molecule type" value="Genomic_DNA"/>
</dbReference>
<evidence type="ECO:0000259" key="4">
    <source>
        <dbReference type="PROSITE" id="PS51000"/>
    </source>
</evidence>
<dbReference type="InterPro" id="IPR036388">
    <property type="entry name" value="WH-like_DNA-bd_sf"/>
</dbReference>
<dbReference type="KEGG" id="ceu:A7L45_04850"/>
<gene>
    <name evidence="5" type="ORF">A7L45_04850</name>
</gene>
<keyword evidence="6" id="KW-1185">Reference proteome</keyword>
<dbReference type="OrthoDB" id="9797223at2"/>
<evidence type="ECO:0000256" key="2">
    <source>
        <dbReference type="ARBA" id="ARBA00023163"/>
    </source>
</evidence>
<evidence type="ECO:0000259" key="3">
    <source>
        <dbReference type="PROSITE" id="PS50987"/>
    </source>
</evidence>
<dbReference type="SMART" id="SM01134">
    <property type="entry name" value="DeoRC"/>
    <property type="match status" value="1"/>
</dbReference>
<keyword evidence="1" id="KW-0805">Transcription regulation</keyword>
<dbReference type="SMART" id="SM00420">
    <property type="entry name" value="HTH_DEOR"/>
    <property type="match status" value="1"/>
</dbReference>
<name>A0A1J0GDM9_9CLOT</name>
<feature type="domain" description="HTH deoR-type" evidence="4">
    <location>
        <begin position="3"/>
        <end position="58"/>
    </location>
</feature>
<accession>A0A1J0GDM9</accession>
<dbReference type="PRINTS" id="PR00037">
    <property type="entry name" value="HTHLACR"/>
</dbReference>
<dbReference type="Gene3D" id="3.40.50.1360">
    <property type="match status" value="1"/>
</dbReference>
<organism evidence="5 6">
    <name type="scientific">Clostridium estertheticum subsp. estertheticum</name>
    <dbReference type="NCBI Taxonomy" id="1552"/>
    <lineage>
        <taxon>Bacteria</taxon>
        <taxon>Bacillati</taxon>
        <taxon>Bacillota</taxon>
        <taxon>Clostridia</taxon>
        <taxon>Eubacteriales</taxon>
        <taxon>Clostridiaceae</taxon>
        <taxon>Clostridium</taxon>
    </lineage>
</organism>
<keyword evidence="2" id="KW-0804">Transcription</keyword>
<protein>
    <submittedName>
        <fullName evidence="5">DeoR family transcriptional regulator</fullName>
    </submittedName>
</protein>
<reference evidence="6" key="1">
    <citation type="journal article" date="2016" name="Front. Microbiol.">
        <title>Complete Genome Sequence of Clostridium estertheticum DSM 8809, a Microbe Identified in Spoiled Vacuum Packed Beef.</title>
        <authorList>
            <person name="Yu Z."/>
            <person name="Gunn L."/>
            <person name="Brennan E."/>
            <person name="Reid R."/>
            <person name="Wall P.G."/>
            <person name="Gaora O.P."/>
            <person name="Hurley D."/>
            <person name="Bolton D."/>
            <person name="Fanning S."/>
        </authorList>
    </citation>
    <scope>NUCLEOTIDE SEQUENCE [LARGE SCALE GENOMIC DNA]</scope>
    <source>
        <strain evidence="6">DSM 8809</strain>
    </source>
</reference>
<dbReference type="Pfam" id="PF00455">
    <property type="entry name" value="DeoRC"/>
    <property type="match status" value="1"/>
</dbReference>
<dbReference type="CDD" id="cd00090">
    <property type="entry name" value="HTH_ARSR"/>
    <property type="match status" value="1"/>
</dbReference>
<dbReference type="InterPro" id="IPR037171">
    <property type="entry name" value="NagB/RpiA_transferase-like"/>
</dbReference>
<dbReference type="AlphaFoldDB" id="A0A1J0GDM9"/>
<dbReference type="SUPFAM" id="SSF100950">
    <property type="entry name" value="NagB/RpiA/CoA transferase-like"/>
    <property type="match status" value="1"/>
</dbReference>
<dbReference type="Proteomes" id="UP000182569">
    <property type="component" value="Chromosome"/>
</dbReference>
<dbReference type="InterPro" id="IPR036390">
    <property type="entry name" value="WH_DNA-bd_sf"/>
</dbReference>
<dbReference type="InterPro" id="IPR001845">
    <property type="entry name" value="HTH_ArsR_DNA-bd_dom"/>
</dbReference>
<dbReference type="InterPro" id="IPR014036">
    <property type="entry name" value="DeoR-like_C"/>
</dbReference>
<dbReference type="Pfam" id="PF08220">
    <property type="entry name" value="HTH_DeoR"/>
    <property type="match status" value="1"/>
</dbReference>